<dbReference type="EMBL" id="CM037022">
    <property type="protein sequence ID" value="KAH7666769.1"/>
    <property type="molecule type" value="Genomic_DNA"/>
</dbReference>
<name>A0ACB7V0N3_DIOAL</name>
<reference evidence="2" key="1">
    <citation type="journal article" date="2022" name="Nat. Commun.">
        <title>Chromosome evolution and the genetic basis of agronomically important traits in greater yam.</title>
        <authorList>
            <person name="Bredeson J.V."/>
            <person name="Lyons J.B."/>
            <person name="Oniyinde I.O."/>
            <person name="Okereke N.R."/>
            <person name="Kolade O."/>
            <person name="Nnabue I."/>
            <person name="Nwadili C.O."/>
            <person name="Hribova E."/>
            <person name="Parker M."/>
            <person name="Nwogha J."/>
            <person name="Shu S."/>
            <person name="Carlson J."/>
            <person name="Kariba R."/>
            <person name="Muthemba S."/>
            <person name="Knop K."/>
            <person name="Barton G.J."/>
            <person name="Sherwood A.V."/>
            <person name="Lopez-Montes A."/>
            <person name="Asiedu R."/>
            <person name="Jamnadass R."/>
            <person name="Muchugi A."/>
            <person name="Goodstein D."/>
            <person name="Egesi C.N."/>
            <person name="Featherston J."/>
            <person name="Asfaw A."/>
            <person name="Simpson G.G."/>
            <person name="Dolezel J."/>
            <person name="Hendre P.S."/>
            <person name="Van Deynze A."/>
            <person name="Kumar P.L."/>
            <person name="Obidiegwu J.E."/>
            <person name="Bhattacharjee R."/>
            <person name="Rokhsar D.S."/>
        </authorList>
    </citation>
    <scope>NUCLEOTIDE SEQUENCE [LARGE SCALE GENOMIC DNA]</scope>
    <source>
        <strain evidence="2">cv. TDa95/00328</strain>
    </source>
</reference>
<keyword evidence="2" id="KW-1185">Reference proteome</keyword>
<accession>A0ACB7V0N3</accession>
<dbReference type="EC" id="2.7.7.49" evidence="1"/>
<evidence type="ECO:0000313" key="1">
    <source>
        <dbReference type="EMBL" id="KAH7666769.1"/>
    </source>
</evidence>
<keyword evidence="1" id="KW-0695">RNA-directed DNA polymerase</keyword>
<evidence type="ECO:0000313" key="2">
    <source>
        <dbReference type="Proteomes" id="UP000827976"/>
    </source>
</evidence>
<comment type="caution">
    <text evidence="1">The sequence shown here is derived from an EMBL/GenBank/DDBJ whole genome shotgun (WGS) entry which is preliminary data.</text>
</comment>
<proteinExistence type="predicted"/>
<organism evidence="1 2">
    <name type="scientific">Dioscorea alata</name>
    <name type="common">Purple yam</name>
    <dbReference type="NCBI Taxonomy" id="55571"/>
    <lineage>
        <taxon>Eukaryota</taxon>
        <taxon>Viridiplantae</taxon>
        <taxon>Streptophyta</taxon>
        <taxon>Embryophyta</taxon>
        <taxon>Tracheophyta</taxon>
        <taxon>Spermatophyta</taxon>
        <taxon>Magnoliopsida</taxon>
        <taxon>Liliopsida</taxon>
        <taxon>Dioscoreales</taxon>
        <taxon>Dioscoreaceae</taxon>
        <taxon>Dioscorea</taxon>
    </lineage>
</organism>
<sequence length="971" mass="111406">MKILCWNVRGLGRPSKRHLVKDVISSSRSDIICLQETKLQDIHKSIWRSIGGLRLNSFEFLPAQGSAGGIVVAWDRSQALGTLIHKGTYSISLEFTNTSNNNTWICTSVYGPVSRSLKLDFWSELRNIRNLHALPWVICGDFNMTFSFEDKNTGDLNSRDISTAQCFLDDLNLIDPPLHGRCYTWSNGQSDPTWVRLDRFLFSHDWIQSYPRAIQSALPRFGSDHLPICLDFGNHTPRPRIFRLEKFWYTNDQLENLIQSWWSDLNLDGCGAFILSKKLPYLKFKLRNWAKDTFGNSNVLKNCLLFELNSLDSISESRALSEDENTRASHLRSELFSLLKQEEIYWKQRSRNTWLKEGDSNTKFFHSLANGRRNNNFIPRIIHNGQWVEGNQDIGNIFRDHFHTIFGTPITNRFLLDWSFLFEHKARVDLSALELPFTNEEIKHAIFGLNADKAPGPDGFPLFFFQKHWDFLQDDIIHLCRDFYDGTANLERLNWVHIALIAKKSSSTDVTDFRPISLINSTCKIISKILSNRLSLVINDLVDDSQSGFIKGRCIADNIIAAQEVIFNLQKRKLLGFAFKVDFAKAFDTLDWNFLLDILIARGFGSRWVSWIHSILKSAKAQFLINGTTQGFIRCKRGLRQGDPLSPLLFALAADALSAMFCHALRSKVLIGVQLDQFNSICHLQYADDLIIFSAGGHEDLKIIKLILYLFEGASGLSINYTKSCLYSTNYGFQPRSSSASILNCNRNCLPLTYLGVPLSGRRPRCQDWTKLIETIRSRLSSWTAIYLSLGGRLTLINSVLSTIPVYWMSVFKLPAWVIHDIDRIRRDFLWKGPDLGSKGSRLIAWNRICRPRIMGGWGILNLLEFNKALLGKWWWKLITTSNSCWFKIIDANYSLNKPPGILFQNPPRNKSFFWAGINTILPSFSACVSNIIRNGDSTSFWFDRWYNGHSPKDLWTNYFLDCNFPGPAYL</sequence>
<keyword evidence="1" id="KW-0548">Nucleotidyltransferase</keyword>
<dbReference type="Proteomes" id="UP000827976">
    <property type="component" value="Chromosome 12"/>
</dbReference>
<keyword evidence="1" id="KW-0808">Transferase</keyword>
<gene>
    <name evidence="1" type="ORF">IHE45_12G017600</name>
</gene>
<protein>
    <submittedName>
        <fullName evidence="1">RNA-directed DNA polymerase protein</fullName>
        <ecNumber evidence="1">2.7.7.49</ecNumber>
    </submittedName>
</protein>